<dbReference type="EMBL" id="JTDF01006354">
    <property type="protein sequence ID" value="KAF8565653.1"/>
    <property type="molecule type" value="Genomic_DNA"/>
</dbReference>
<organism evidence="1 2">
    <name type="scientific">Paragonimus westermani</name>
    <dbReference type="NCBI Taxonomy" id="34504"/>
    <lineage>
        <taxon>Eukaryota</taxon>
        <taxon>Metazoa</taxon>
        <taxon>Spiralia</taxon>
        <taxon>Lophotrochozoa</taxon>
        <taxon>Platyhelminthes</taxon>
        <taxon>Trematoda</taxon>
        <taxon>Digenea</taxon>
        <taxon>Plagiorchiida</taxon>
        <taxon>Troglotremata</taxon>
        <taxon>Troglotrematidae</taxon>
        <taxon>Paragonimus</taxon>
    </lineage>
</organism>
<protein>
    <recommendedName>
        <fullName evidence="3">Rhodanese domain-containing protein</fullName>
    </recommendedName>
</protein>
<dbReference type="Gene3D" id="3.40.250.10">
    <property type="entry name" value="Rhodanese-like domain"/>
    <property type="match status" value="1"/>
</dbReference>
<evidence type="ECO:0000313" key="2">
    <source>
        <dbReference type="Proteomes" id="UP000699462"/>
    </source>
</evidence>
<name>A0A8T0DCU7_9TREM</name>
<dbReference type="SUPFAM" id="SSF52821">
    <property type="entry name" value="Rhodanese/Cell cycle control phosphatase"/>
    <property type="match status" value="1"/>
</dbReference>
<evidence type="ECO:0008006" key="3">
    <source>
        <dbReference type="Google" id="ProtNLM"/>
    </source>
</evidence>
<dbReference type="OrthoDB" id="165342at2759"/>
<dbReference type="InterPro" id="IPR036873">
    <property type="entry name" value="Rhodanese-like_dom_sf"/>
</dbReference>
<dbReference type="Proteomes" id="UP000699462">
    <property type="component" value="Unassembled WGS sequence"/>
</dbReference>
<gene>
    <name evidence="1" type="ORF">P879_11283</name>
</gene>
<comment type="caution">
    <text evidence="1">The sequence shown here is derived from an EMBL/GenBank/DDBJ whole genome shotgun (WGS) entry which is preliminary data.</text>
</comment>
<evidence type="ECO:0000313" key="1">
    <source>
        <dbReference type="EMBL" id="KAF8565653.1"/>
    </source>
</evidence>
<reference evidence="1 2" key="1">
    <citation type="submission" date="2019-07" db="EMBL/GenBank/DDBJ databases">
        <title>Annotation for the trematode Paragonimus westermani.</title>
        <authorList>
            <person name="Choi Y.-J."/>
        </authorList>
    </citation>
    <scope>NUCLEOTIDE SEQUENCE [LARGE SCALE GENOMIC DNA]</scope>
    <source>
        <strain evidence="1">180907_Pwestermani</strain>
    </source>
</reference>
<proteinExistence type="predicted"/>
<keyword evidence="2" id="KW-1185">Reference proteome</keyword>
<dbReference type="AlphaFoldDB" id="A0A8T0DCU7"/>
<accession>A0A8T0DCU7</accession>
<sequence length="174" mass="19101">MSRVETGAEKSMGVMHIGKPGGCSLVKAETVLKCLRQVKSTNRDSRLIVVDVRHAKSFRAGHLFTAIPLNCQTKTMAKHAVVEWDTLFGDQSDEQGCSTSTLNNDSSCIQFSRVSKPPVVIYDQQGLCPSCFMNSPIEFFIKSLLIRGNNAYFMEGEFAFGSTCLACYNPASTN</sequence>